<name>A0ABT7I8K1_9GAMM</name>
<keyword evidence="4" id="KW-1185">Reference proteome</keyword>
<dbReference type="InterPro" id="IPR003010">
    <property type="entry name" value="C-N_Hydrolase"/>
</dbReference>
<dbReference type="Pfam" id="PF00795">
    <property type="entry name" value="CN_hydrolase"/>
    <property type="match status" value="1"/>
</dbReference>
<dbReference type="InterPro" id="IPR000182">
    <property type="entry name" value="GNAT_dom"/>
</dbReference>
<dbReference type="EMBL" id="JASSVS010000002">
    <property type="protein sequence ID" value="MDL0430433.1"/>
    <property type="molecule type" value="Genomic_DNA"/>
</dbReference>
<accession>A0ABT7I8K1</accession>
<dbReference type="GO" id="GO:0016787">
    <property type="term" value="F:hydrolase activity"/>
    <property type="evidence" value="ECO:0007669"/>
    <property type="project" value="UniProtKB-KW"/>
</dbReference>
<evidence type="ECO:0000259" key="2">
    <source>
        <dbReference type="PROSITE" id="PS51186"/>
    </source>
</evidence>
<dbReference type="SUPFAM" id="SSF56317">
    <property type="entry name" value="Carbon-nitrogen hydrolase"/>
    <property type="match status" value="1"/>
</dbReference>
<feature type="domain" description="N-acetyltransferase" evidence="2">
    <location>
        <begin position="40"/>
        <end position="243"/>
    </location>
</feature>
<keyword evidence="3" id="KW-0378">Hydrolase</keyword>
<dbReference type="Gene3D" id="3.40.630.30">
    <property type="match status" value="1"/>
</dbReference>
<dbReference type="PANTHER" id="PTHR23088:SF50">
    <property type="entry name" value="HYDROLASE YHCX"/>
    <property type="match status" value="1"/>
</dbReference>
<dbReference type="InterPro" id="IPR036526">
    <property type="entry name" value="C-N_Hydrolase_sf"/>
</dbReference>
<dbReference type="PANTHER" id="PTHR23088">
    <property type="entry name" value="NITRILASE-RELATED"/>
    <property type="match status" value="1"/>
</dbReference>
<dbReference type="CDD" id="cd07574">
    <property type="entry name" value="nitrilase_Rim1_like"/>
    <property type="match status" value="1"/>
</dbReference>
<protein>
    <submittedName>
        <fullName evidence="3">Bifunctional GNAT family N-acetyltransferase/carbon-nitrogen hydrolase family protein</fullName>
    </submittedName>
</protein>
<evidence type="ECO:0000259" key="1">
    <source>
        <dbReference type="PROSITE" id="PS50263"/>
    </source>
</evidence>
<dbReference type="Proteomes" id="UP001227964">
    <property type="component" value="Unassembled WGS sequence"/>
</dbReference>
<dbReference type="PROSITE" id="PS51186">
    <property type="entry name" value="GNAT"/>
    <property type="match status" value="1"/>
</dbReference>
<dbReference type="Gene3D" id="3.60.110.10">
    <property type="entry name" value="Carbon-nitrogen hydrolase"/>
    <property type="match status" value="1"/>
</dbReference>
<dbReference type="CDD" id="cd04301">
    <property type="entry name" value="NAT_SF"/>
    <property type="match status" value="1"/>
</dbReference>
<organism evidence="3 4">
    <name type="scientific">Marinobacter azerbaijanicus</name>
    <dbReference type="NCBI Taxonomy" id="3050455"/>
    <lineage>
        <taxon>Bacteria</taxon>
        <taxon>Pseudomonadati</taxon>
        <taxon>Pseudomonadota</taxon>
        <taxon>Gammaproteobacteria</taxon>
        <taxon>Pseudomonadales</taxon>
        <taxon>Marinobacteraceae</taxon>
        <taxon>Marinobacter</taxon>
    </lineage>
</organism>
<dbReference type="InterPro" id="IPR016181">
    <property type="entry name" value="Acyl_CoA_acyltransferase"/>
</dbReference>
<evidence type="ECO:0000313" key="3">
    <source>
        <dbReference type="EMBL" id="MDL0430433.1"/>
    </source>
</evidence>
<dbReference type="PROSITE" id="PS50263">
    <property type="entry name" value="CN_HYDROLASE"/>
    <property type="match status" value="1"/>
</dbReference>
<comment type="caution">
    <text evidence="3">The sequence shown here is derived from an EMBL/GenBank/DDBJ whole genome shotgun (WGS) entry which is preliminary data.</text>
</comment>
<gene>
    <name evidence="3" type="ORF">QPM17_04815</name>
</gene>
<evidence type="ECO:0000313" key="4">
    <source>
        <dbReference type="Proteomes" id="UP001227964"/>
    </source>
</evidence>
<feature type="domain" description="CN hydrolase" evidence="1">
    <location>
        <begin position="263"/>
        <end position="520"/>
    </location>
</feature>
<proteinExistence type="predicted"/>
<dbReference type="SUPFAM" id="SSF55729">
    <property type="entry name" value="Acyl-CoA N-acyltransferases (Nat)"/>
    <property type="match status" value="1"/>
</dbReference>
<sequence length="550" mass="62295">MTPEQSTPLDDLRLFRELWMDAFSPEVSMSPPFTDQSQRLYVRNATLQDIPGIIALSRRVYEGTGMYGYTAGPLTGQINTFPEGQFVAMLGDRVVGYCATFRIGEDAALVPHDWTEITGNGYASRHDPEGEWLYGMEVCVDPDCRGYKIGERLYNARKNLCQSLELQGVVFAGRLPTLARRLKKFESVEAYVDAIKSKKQRDPVLSFQLHNGFEIYGIIPHYLDADHASLGYGIHLVWRNPKVARNGHNGKRKRYGKRVPDTVRIGTVQYQQRRVASFEEFSEIVRYFVDVVSTYKGDFVVFPELFTLQLLSIESREGTPAEAIEAVTEYAEPFRNLMRDLALRHNINIIGGSTPVKEEDGRIQNVAYVFLRDGQVFSQPKIHPTPNEAYWWNITGGNRVTAIETDCGPIGVLVCYDAEFPELTRHLVDQGIQILFVPFCTDERQSYLRVRYCCQARAVENQLFVILSGNVGNLPNVPNMELQYGQSCILTPCDFPFARDGIAADTTPNVETVAFADLRPETLITARNSGTVKNLKDRRHDLYTVNWRGQ</sequence>
<reference evidence="3 4" key="1">
    <citation type="submission" date="2023-06" db="EMBL/GenBank/DDBJ databases">
        <title>Marinobacter azerbaijanicus a moderately halophilic, isolated from Urmia Lake in Azerbaijan region of Iran.</title>
        <authorList>
            <person name="Sanchez-Porro C."/>
            <person name="Aghdam E.M."/>
            <person name="Saheb S.M."/>
            <person name="Tarhriz V."/>
            <person name="Kazemi E."/>
            <person name="Ammozegar M.A."/>
            <person name="Ventosa A."/>
            <person name="Hejazi M.S."/>
        </authorList>
    </citation>
    <scope>NUCLEOTIDE SEQUENCE [LARGE SCALE GENOMIC DNA]</scope>
    <source>
        <strain evidence="3 4">TBZ242</strain>
    </source>
</reference>